<dbReference type="AlphaFoldDB" id="A0A0C3BFF2"/>
<dbReference type="OrthoDB" id="2906736at2759"/>
<reference evidence="2" key="2">
    <citation type="submission" date="2015-01" db="EMBL/GenBank/DDBJ databases">
        <title>Evolutionary Origins and Diversification of the Mycorrhizal Mutualists.</title>
        <authorList>
            <consortium name="DOE Joint Genome Institute"/>
            <consortium name="Mycorrhizal Genomics Consortium"/>
            <person name="Kohler A."/>
            <person name="Kuo A."/>
            <person name="Nagy L.G."/>
            <person name="Floudas D."/>
            <person name="Copeland A."/>
            <person name="Barry K.W."/>
            <person name="Cichocki N."/>
            <person name="Veneault-Fourrey C."/>
            <person name="LaButti K."/>
            <person name="Lindquist E.A."/>
            <person name="Lipzen A."/>
            <person name="Lundell T."/>
            <person name="Morin E."/>
            <person name="Murat C."/>
            <person name="Riley R."/>
            <person name="Ohm R."/>
            <person name="Sun H."/>
            <person name="Tunlid A."/>
            <person name="Henrissat B."/>
            <person name="Grigoriev I.V."/>
            <person name="Hibbett D.S."/>
            <person name="Martin F."/>
        </authorList>
    </citation>
    <scope>NUCLEOTIDE SEQUENCE [LARGE SCALE GENOMIC DNA]</scope>
    <source>
        <strain evidence="2">F 1598</strain>
    </source>
</reference>
<keyword evidence="2" id="KW-1185">Reference proteome</keyword>
<dbReference type="InParanoid" id="A0A0C3BFF2"/>
<protein>
    <submittedName>
        <fullName evidence="1">Uncharacterized protein</fullName>
    </submittedName>
</protein>
<gene>
    <name evidence="1" type="ORF">PILCRDRAFT_826697</name>
</gene>
<reference evidence="1 2" key="1">
    <citation type="submission" date="2014-04" db="EMBL/GenBank/DDBJ databases">
        <authorList>
            <consortium name="DOE Joint Genome Institute"/>
            <person name="Kuo A."/>
            <person name="Tarkka M."/>
            <person name="Buscot F."/>
            <person name="Kohler A."/>
            <person name="Nagy L.G."/>
            <person name="Floudas D."/>
            <person name="Copeland A."/>
            <person name="Barry K.W."/>
            <person name="Cichocki N."/>
            <person name="Veneault-Fourrey C."/>
            <person name="LaButti K."/>
            <person name="Lindquist E.A."/>
            <person name="Lipzen A."/>
            <person name="Lundell T."/>
            <person name="Morin E."/>
            <person name="Murat C."/>
            <person name="Sun H."/>
            <person name="Tunlid A."/>
            <person name="Henrissat B."/>
            <person name="Grigoriev I.V."/>
            <person name="Hibbett D.S."/>
            <person name="Martin F."/>
            <person name="Nordberg H.P."/>
            <person name="Cantor M.N."/>
            <person name="Hua S.X."/>
        </authorList>
    </citation>
    <scope>NUCLEOTIDE SEQUENCE [LARGE SCALE GENOMIC DNA]</scope>
    <source>
        <strain evidence="1 2">F 1598</strain>
    </source>
</reference>
<organism evidence="1 2">
    <name type="scientific">Piloderma croceum (strain F 1598)</name>
    <dbReference type="NCBI Taxonomy" id="765440"/>
    <lineage>
        <taxon>Eukaryota</taxon>
        <taxon>Fungi</taxon>
        <taxon>Dikarya</taxon>
        <taxon>Basidiomycota</taxon>
        <taxon>Agaricomycotina</taxon>
        <taxon>Agaricomycetes</taxon>
        <taxon>Agaricomycetidae</taxon>
        <taxon>Atheliales</taxon>
        <taxon>Atheliaceae</taxon>
        <taxon>Piloderma</taxon>
    </lineage>
</organism>
<evidence type="ECO:0000313" key="1">
    <source>
        <dbReference type="EMBL" id="KIM76042.1"/>
    </source>
</evidence>
<name>A0A0C3BFF2_PILCF</name>
<accession>A0A0C3BFF2</accession>
<dbReference type="Proteomes" id="UP000054166">
    <property type="component" value="Unassembled WGS sequence"/>
</dbReference>
<evidence type="ECO:0000313" key="2">
    <source>
        <dbReference type="Proteomes" id="UP000054166"/>
    </source>
</evidence>
<sequence>MAITTQHQDHALLFLSNHSLEEAEHFGLNINKQTLNHDPSATITVTGDKVVVEYTVPDSNAKRVFTSQPPYSFYTLKIPNTQRTGHLYFRGHPPSQGESKFWIQQYPPYLGGDGRLIVEFWTDNQITAMFKTDDNNFGAAGAGSWD</sequence>
<dbReference type="HOGENOM" id="CLU_1713383_0_0_1"/>
<proteinExistence type="predicted"/>
<dbReference type="EMBL" id="KN833039">
    <property type="protein sequence ID" value="KIM76042.1"/>
    <property type="molecule type" value="Genomic_DNA"/>
</dbReference>